<feature type="non-terminal residue" evidence="2">
    <location>
        <position position="1"/>
    </location>
</feature>
<dbReference type="Proteomes" id="UP000245288">
    <property type="component" value="Unassembled WGS sequence"/>
</dbReference>
<name>A0A2V1JM52_EUBRA</name>
<protein>
    <submittedName>
        <fullName evidence="2">Uncharacterized protein</fullName>
    </submittedName>
</protein>
<reference evidence="2 3" key="1">
    <citation type="submission" date="2014-09" db="EMBL/GenBank/DDBJ databases">
        <title>Butyrate-producing bacteria isolated from human gut.</title>
        <authorList>
            <person name="Zhang Q."/>
            <person name="Zhao L."/>
        </authorList>
    </citation>
    <scope>NUCLEOTIDE SEQUENCE [LARGE SCALE GENOMIC DNA]</scope>
    <source>
        <strain evidence="2 3">21</strain>
    </source>
</reference>
<keyword evidence="3" id="KW-1185">Reference proteome</keyword>
<evidence type="ECO:0000313" key="2">
    <source>
        <dbReference type="EMBL" id="PWE85742.1"/>
    </source>
</evidence>
<comment type="caution">
    <text evidence="2">The sequence shown here is derived from an EMBL/GenBank/DDBJ whole genome shotgun (WGS) entry which is preliminary data.</text>
</comment>
<sequence length="340" mass="39212">EDALHILKEMQKMKVLTYKVQQGQVWIWLDWSCIFINPKKELSSMQRLFYAESGFILFPITAISKLLRLDEPDRHLSPMDMFLDLWFHGTVCDPYTAGSVLMPVVHLELNQKVYKECMENEKILDPRVHLDDLAVRWNCSKSTVSRRLGTFVSDGLLGIYETHPACLESQGMLLVLPGYCSRHFSRRGNVVQDPVLPDPETAILAVEIAKHDIWDEQHLPEHIRRFARTAHFKGNGQKLTPMNPFYPYLDDLGQDMEQAAGGRNQSEPVTEEAMGNAPHENTETFRTVAGRNHWQQARFLFWLESGENGAEFFCVPVRTVWKQWYKPMCRAYEGCGPPEV</sequence>
<accession>A0A2V1JM52</accession>
<proteinExistence type="predicted"/>
<feature type="region of interest" description="Disordered" evidence="1">
    <location>
        <begin position="258"/>
        <end position="277"/>
    </location>
</feature>
<gene>
    <name evidence="2" type="ORF">LG34_13895</name>
</gene>
<dbReference type="AlphaFoldDB" id="A0A2V1JM52"/>
<evidence type="ECO:0000313" key="3">
    <source>
        <dbReference type="Proteomes" id="UP000245288"/>
    </source>
</evidence>
<organism evidence="2 3">
    <name type="scientific">Eubacterium ramulus</name>
    <dbReference type="NCBI Taxonomy" id="39490"/>
    <lineage>
        <taxon>Bacteria</taxon>
        <taxon>Bacillati</taxon>
        <taxon>Bacillota</taxon>
        <taxon>Clostridia</taxon>
        <taxon>Eubacteriales</taxon>
        <taxon>Eubacteriaceae</taxon>
        <taxon>Eubacterium</taxon>
    </lineage>
</organism>
<dbReference type="EMBL" id="JRFU01000154">
    <property type="protein sequence ID" value="PWE85742.1"/>
    <property type="molecule type" value="Genomic_DNA"/>
</dbReference>
<dbReference type="RefSeq" id="WP_431602619.1">
    <property type="nucleotide sequence ID" value="NZ_JRFU01000154.1"/>
</dbReference>
<evidence type="ECO:0000256" key="1">
    <source>
        <dbReference type="SAM" id="MobiDB-lite"/>
    </source>
</evidence>